<comment type="caution">
    <text evidence="2">The sequence shown here is derived from an EMBL/GenBank/DDBJ whole genome shotgun (WGS) entry which is preliminary data.</text>
</comment>
<dbReference type="RefSeq" id="WP_137999508.1">
    <property type="nucleotide sequence ID" value="NZ_SJDU01000874.1"/>
</dbReference>
<protein>
    <submittedName>
        <fullName evidence="2">Uncharacterized protein</fullName>
    </submittedName>
</protein>
<keyword evidence="1" id="KW-1133">Transmembrane helix</keyword>
<proteinExistence type="predicted"/>
<sequence length="99" mass="11497">MKGCLSKVIGFIVIIFILYKVCVFILVDLRLENADEDFMDGVWVAKTAISEEYGDYEIVMVYNIALSFNKNNKCGYSIFIYDSDYNIHENWLANSWTDN</sequence>
<dbReference type="Proteomes" id="UP000310168">
    <property type="component" value="Unassembled WGS sequence"/>
</dbReference>
<keyword evidence="1" id="KW-0472">Membrane</keyword>
<evidence type="ECO:0000313" key="2">
    <source>
        <dbReference type="EMBL" id="TKZ19325.1"/>
    </source>
</evidence>
<accession>A0ABY2TLR4</accession>
<keyword evidence="3" id="KW-1185">Reference proteome</keyword>
<organism evidence="2 3">
    <name type="scientific">Brachyspira catarrhinii</name>
    <dbReference type="NCBI Taxonomy" id="2528966"/>
    <lineage>
        <taxon>Bacteria</taxon>
        <taxon>Pseudomonadati</taxon>
        <taxon>Spirochaetota</taxon>
        <taxon>Spirochaetia</taxon>
        <taxon>Brachyspirales</taxon>
        <taxon>Brachyspiraceae</taxon>
        <taxon>Brachyspira</taxon>
    </lineage>
</organism>
<dbReference type="EMBL" id="SJDU01000874">
    <property type="protein sequence ID" value="TKZ19325.1"/>
    <property type="molecule type" value="Genomic_DNA"/>
</dbReference>
<name>A0ABY2TLR4_9SPIR</name>
<keyword evidence="1" id="KW-0812">Transmembrane</keyword>
<reference evidence="2 3" key="1">
    <citation type="journal article" date="2019" name="Anaerobe">
        <title>Brachyspira catarrhinii sp. nov., an anaerobic intestinal spirochaete isolated from vervet monkeys may have been misidentified as Brachyspira aalborgi in previous studies.</title>
        <authorList>
            <person name="Phillips N.D."/>
            <person name="La T."/>
            <person name="Hampson D.J."/>
        </authorList>
    </citation>
    <scope>NUCLEOTIDE SEQUENCE [LARGE SCALE GENOMIC DNA]</scope>
    <source>
        <strain evidence="2 3">Z12</strain>
    </source>
</reference>
<evidence type="ECO:0000313" key="3">
    <source>
        <dbReference type="Proteomes" id="UP000310168"/>
    </source>
</evidence>
<gene>
    <name evidence="2" type="ORF">EZH24_13715</name>
</gene>
<evidence type="ECO:0000256" key="1">
    <source>
        <dbReference type="SAM" id="Phobius"/>
    </source>
</evidence>
<feature type="transmembrane region" description="Helical" evidence="1">
    <location>
        <begin position="6"/>
        <end position="29"/>
    </location>
</feature>
<feature type="non-terminal residue" evidence="2">
    <location>
        <position position="99"/>
    </location>
</feature>